<proteinExistence type="predicted"/>
<name>A0ABZ1C6D6_9BACT</name>
<evidence type="ECO:0000313" key="2">
    <source>
        <dbReference type="Proteomes" id="UP000738431"/>
    </source>
</evidence>
<dbReference type="Proteomes" id="UP000738431">
    <property type="component" value="Chromosome"/>
</dbReference>
<gene>
    <name evidence="1" type="ORF">K1X11_018905</name>
</gene>
<protein>
    <submittedName>
        <fullName evidence="1">Uncharacterized protein</fullName>
    </submittedName>
</protein>
<organism evidence="1 2">
    <name type="scientific">Actomonas aquatica</name>
    <dbReference type="NCBI Taxonomy" id="2866162"/>
    <lineage>
        <taxon>Bacteria</taxon>
        <taxon>Pseudomonadati</taxon>
        <taxon>Verrucomicrobiota</taxon>
        <taxon>Opitutia</taxon>
        <taxon>Opitutales</taxon>
        <taxon>Opitutaceae</taxon>
        <taxon>Actomonas</taxon>
    </lineage>
</organism>
<dbReference type="EMBL" id="CP139781">
    <property type="protein sequence ID" value="WRQ86887.1"/>
    <property type="molecule type" value="Genomic_DNA"/>
</dbReference>
<evidence type="ECO:0000313" key="1">
    <source>
        <dbReference type="EMBL" id="WRQ86887.1"/>
    </source>
</evidence>
<accession>A0ABZ1C6D6</accession>
<reference evidence="1 2" key="1">
    <citation type="submission" date="2021-08" db="EMBL/GenBank/DDBJ databases">
        <authorList>
            <person name="Zhang D."/>
            <person name="Zhang A."/>
            <person name="Wang L."/>
        </authorList>
    </citation>
    <scope>NUCLEOTIDE SEQUENCE [LARGE SCALE GENOMIC DNA]</scope>
    <source>
        <strain evidence="1 2">WL0086</strain>
    </source>
</reference>
<dbReference type="RefSeq" id="WP_221030722.1">
    <property type="nucleotide sequence ID" value="NZ_CP139781.1"/>
</dbReference>
<keyword evidence="2" id="KW-1185">Reference proteome</keyword>
<sequence length="457" mass="50284">MSLSPDLLTLRAPMEDGCHLEVFLVSGDHGWELDQWRFRCDVTAPAKHAHRGDRYGRLATALTWTRAMKAIVLLVLRHAATSDTWATVQGGRGTPARTLANLLEHPERSSAATAFSDHRGHCHLKNLLELNTAGRDPGGAVRHAVGFRAHQLPPHQVQVHLDGQPCRDAARLNAVADELATAWSPAVRPAPASPPRPARPTIDLNDAVARFYRDAVQHGWLQATTHSLADLVPGALHLAFTSSRQQEFDYAHSGGTDGDSFLLSTMSTADSHPLIYRCQGQVHSISEVLSATAWRERAMYRAARPHLQMGDALGSDWRLADGRMLNACTIREQRSFTEQDRRALAWLAPHLRNAASLHLGPPTSHRTSRHLRILPLADLPTGTATFQRELSAHLAPLAPQPDARLHQQVSQWWRRHQTSSRQRSRASWFRAADGLTVVCVPPGPNRDGAIVAGLTTG</sequence>
<reference evidence="1 2" key="2">
    <citation type="submission" date="2023-12" db="EMBL/GenBank/DDBJ databases">
        <title>Description of an unclassified Opitutus bacterium of Verrucomicrobiota.</title>
        <authorList>
            <person name="Zhang D.-F."/>
        </authorList>
    </citation>
    <scope>NUCLEOTIDE SEQUENCE [LARGE SCALE GENOMIC DNA]</scope>
    <source>
        <strain evidence="1 2">WL0086</strain>
    </source>
</reference>